<evidence type="ECO:0000313" key="2">
    <source>
        <dbReference type="Proteomes" id="UP000307841"/>
    </source>
</evidence>
<proteinExistence type="predicted"/>
<comment type="caution">
    <text evidence="1">The sequence shown here is derived from an EMBL/GenBank/DDBJ whole genome shotgun (WGS) entry which is preliminary data.</text>
</comment>
<dbReference type="InterPro" id="IPR043773">
    <property type="entry name" value="JetA"/>
</dbReference>
<evidence type="ECO:0008006" key="3">
    <source>
        <dbReference type="Google" id="ProtNLM"/>
    </source>
</evidence>
<accession>A0A4V5TIW2</accession>
<gene>
    <name evidence="1" type="ORF">E8L90_15670</name>
</gene>
<dbReference type="AlphaFoldDB" id="A0A4V5TIW2"/>
<name>A0A4V5TIW2_9BACL</name>
<keyword evidence="2" id="KW-1185">Reference proteome</keyword>
<organism evidence="1 2">
    <name type="scientific">Brevibacillus antibioticus</name>
    <dbReference type="NCBI Taxonomy" id="2570228"/>
    <lineage>
        <taxon>Bacteria</taxon>
        <taxon>Bacillati</taxon>
        <taxon>Bacillota</taxon>
        <taxon>Bacilli</taxon>
        <taxon>Bacillales</taxon>
        <taxon>Paenibacillaceae</taxon>
        <taxon>Brevibacillus</taxon>
    </lineage>
</organism>
<reference evidence="1 2" key="1">
    <citation type="submission" date="2019-04" db="EMBL/GenBank/DDBJ databases">
        <title>Whole genome sequencing of Brevibacillus sp. TGS2-1.</title>
        <authorList>
            <person name="Choi A."/>
        </authorList>
    </citation>
    <scope>NUCLEOTIDE SEQUENCE [LARGE SCALE GENOMIC DNA]</scope>
    <source>
        <strain evidence="1 2">TGS2-1</strain>
    </source>
</reference>
<dbReference type="EMBL" id="SZNK01000001">
    <property type="protein sequence ID" value="TKI56793.1"/>
    <property type="molecule type" value="Genomic_DNA"/>
</dbReference>
<dbReference type="Proteomes" id="UP000307841">
    <property type="component" value="Unassembled WGS sequence"/>
</dbReference>
<evidence type="ECO:0000313" key="1">
    <source>
        <dbReference type="EMBL" id="TKI56793.1"/>
    </source>
</evidence>
<dbReference type="RefSeq" id="WP_137030210.1">
    <property type="nucleotide sequence ID" value="NZ_SZNK01000001.1"/>
</dbReference>
<dbReference type="OrthoDB" id="9807828at2"/>
<sequence>MTLFDQIPQRLFSVLASPGKIVFSETLFIIYRLFRRIRFIPREVVVQEIIDYLSKNLSVDELVTDLGEDVHGDDRLTAQALLRRLREDEWIDFETLPDYQEYITLRPYAEQILEVLESIRLKERTQYAGYIYSTHAALNAEDSYEQGLIALNEAYNRTSKLMRGLTSLLHNIRHYTEKLISTRTTKEILEGHFDSYKEEILDQEYHQLRTSDHVSKYRPQILETIERWANDTSWINDITTDLSLSQEVSKEEAFDFVMERLEFIRSSYFEMDTLLNDIDRRNAQYAKASLERVRYRLNSSEDAVSKLKSTLNSISEKIVAGELNATIEDSIFQTNFKLYPVQTLETSSIYKPREYRKLHESAEIFNDEPNIEDLENAQKRAQQRFSKMMTYKKVEAWIANNMGDINEARASNLRITTTDDLVHLVHLAAWGKSKYLGVIVDYIDEDFITPTGEFMFKNISIKRR</sequence>
<protein>
    <recommendedName>
        <fullName evidence="3">TIGR02677 family protein</fullName>
    </recommendedName>
</protein>
<dbReference type="Pfam" id="PF18982">
    <property type="entry name" value="JetA"/>
    <property type="match status" value="1"/>
</dbReference>